<dbReference type="PANTHER" id="PTHR12526">
    <property type="entry name" value="GLYCOSYLTRANSFERASE"/>
    <property type="match status" value="1"/>
</dbReference>
<keyword evidence="2" id="KW-0808">Transferase</keyword>
<feature type="domain" description="Glycosyl transferase family 1" evidence="1">
    <location>
        <begin position="275"/>
        <end position="437"/>
    </location>
</feature>
<name>A0A1H7J8U6_9FIRM</name>
<sequence>MKIVLFGAGGFLQNSRERIEKLPNTEVIKIIDNNNRLIGSEVMGIRVSSVNDLQEPYDYIVITSNYAVEIEKQLLEIGIEENKIKRFVEYESFINRDNKEVFTTGECRNQNRKSVVAITPILEFNGAFIALVNLLEYLSKELNFRTIIAAPRKRDNVVDYLLGKGIEVIVDSYIEYENTPVIETCDYYIVNTLLMRKCLKYLDLSKTIWWLHESAISYEIENGIWGDFQDEVYTNARTYCVSAKERAVFEKYFPKNKAGIFEYGISDEAVDGEQVQPKANEKIVFAIIGFIANIKGQDILINAVNKLSKDYIDKFELWIIGDNDDKNYMAELSQSVHTDNVKFFGGVSHEEMKKLYKDIDVVVSSSRQDSLPIVVTEALTNSKICIISDAIGTVNYLKDGIDAFVFESENVADLADKMMYVIDNYNQAREIGRQGRNVFEKHFTINKAGERFLSIIEEMGS</sequence>
<accession>A0A1H7J8U6</accession>
<dbReference type="EMBL" id="FNZX01000009">
    <property type="protein sequence ID" value="SEK70702.1"/>
    <property type="molecule type" value="Genomic_DNA"/>
</dbReference>
<organism evidence="2 3">
    <name type="scientific">Pseudobutyrivibrio ruminis</name>
    <dbReference type="NCBI Taxonomy" id="46206"/>
    <lineage>
        <taxon>Bacteria</taxon>
        <taxon>Bacillati</taxon>
        <taxon>Bacillota</taxon>
        <taxon>Clostridia</taxon>
        <taxon>Lachnospirales</taxon>
        <taxon>Lachnospiraceae</taxon>
        <taxon>Pseudobutyrivibrio</taxon>
    </lineage>
</organism>
<dbReference type="GO" id="GO:0016757">
    <property type="term" value="F:glycosyltransferase activity"/>
    <property type="evidence" value="ECO:0007669"/>
    <property type="project" value="InterPro"/>
</dbReference>
<dbReference type="AlphaFoldDB" id="A0A1H7J8U6"/>
<keyword evidence="3" id="KW-1185">Reference proteome</keyword>
<dbReference type="Pfam" id="PF00534">
    <property type="entry name" value="Glycos_transf_1"/>
    <property type="match status" value="1"/>
</dbReference>
<gene>
    <name evidence="2" type="ORF">SAMN02910377_01592</name>
</gene>
<protein>
    <submittedName>
        <fullName evidence="2">Glycosyltransferase involved in cell wall bisynthesis</fullName>
    </submittedName>
</protein>
<dbReference type="CDD" id="cd03801">
    <property type="entry name" value="GT4_PimA-like"/>
    <property type="match status" value="1"/>
</dbReference>
<evidence type="ECO:0000259" key="1">
    <source>
        <dbReference type="Pfam" id="PF00534"/>
    </source>
</evidence>
<proteinExistence type="predicted"/>
<dbReference type="Gene3D" id="3.40.50.2000">
    <property type="entry name" value="Glycogen Phosphorylase B"/>
    <property type="match status" value="2"/>
</dbReference>
<reference evidence="3" key="1">
    <citation type="submission" date="2016-10" db="EMBL/GenBank/DDBJ databases">
        <authorList>
            <person name="Varghese N."/>
        </authorList>
    </citation>
    <scope>NUCLEOTIDE SEQUENCE [LARGE SCALE GENOMIC DNA]</scope>
    <source>
        <strain evidence="3">ACV-9</strain>
    </source>
</reference>
<dbReference type="RefSeq" id="WP_074790849.1">
    <property type="nucleotide sequence ID" value="NZ_FNZX01000009.1"/>
</dbReference>
<evidence type="ECO:0000313" key="2">
    <source>
        <dbReference type="EMBL" id="SEK70702.1"/>
    </source>
</evidence>
<dbReference type="SUPFAM" id="SSF53756">
    <property type="entry name" value="UDP-Glycosyltransferase/glycogen phosphorylase"/>
    <property type="match status" value="1"/>
</dbReference>
<dbReference type="Proteomes" id="UP000182321">
    <property type="component" value="Unassembled WGS sequence"/>
</dbReference>
<dbReference type="Gene3D" id="3.40.50.720">
    <property type="entry name" value="NAD(P)-binding Rossmann-like Domain"/>
    <property type="match status" value="1"/>
</dbReference>
<evidence type="ECO:0000313" key="3">
    <source>
        <dbReference type="Proteomes" id="UP000182321"/>
    </source>
</evidence>
<dbReference type="InterPro" id="IPR001296">
    <property type="entry name" value="Glyco_trans_1"/>
</dbReference>